<dbReference type="HOGENOM" id="CLU_2395294_0_0_9"/>
<feature type="compositionally biased region" description="Low complexity" evidence="1">
    <location>
        <begin position="34"/>
        <end position="53"/>
    </location>
</feature>
<feature type="signal peptide" evidence="2">
    <location>
        <begin position="1"/>
        <end position="26"/>
    </location>
</feature>
<accession>E6U3X4</accession>
<dbReference type="Proteomes" id="UP000001551">
    <property type="component" value="Chromosome"/>
</dbReference>
<dbReference type="KEGG" id="eha:Ethha_2137"/>
<evidence type="ECO:0000313" key="3">
    <source>
        <dbReference type="EMBL" id="ADU27654.1"/>
    </source>
</evidence>
<gene>
    <name evidence="3" type="ordered locus">Ethha_2137</name>
</gene>
<proteinExistence type="predicted"/>
<organism evidence="3 4">
    <name type="scientific">Ethanoligenens harbinense (strain DSM 18485 / JCM 12961 / CGMCC 1.5033 / YUAN-3)</name>
    <dbReference type="NCBI Taxonomy" id="663278"/>
    <lineage>
        <taxon>Bacteria</taxon>
        <taxon>Bacillati</taxon>
        <taxon>Bacillota</taxon>
        <taxon>Clostridia</taxon>
        <taxon>Eubacteriales</taxon>
        <taxon>Oscillospiraceae</taxon>
        <taxon>Ethanoligenens</taxon>
    </lineage>
</organism>
<protein>
    <submittedName>
        <fullName evidence="3">Uncharacterized protein</fullName>
    </submittedName>
</protein>
<dbReference type="AlphaFoldDB" id="E6U3X4"/>
<dbReference type="RefSeq" id="WP_013486002.1">
    <property type="nucleotide sequence ID" value="NC_014828.1"/>
</dbReference>
<reference evidence="3 4" key="1">
    <citation type="submission" date="2010-12" db="EMBL/GenBank/DDBJ databases">
        <title>Complete sequence of Ethanoligenens harbinense YUAN-3.</title>
        <authorList>
            <person name="Lucas S."/>
            <person name="Copeland A."/>
            <person name="Lapidus A."/>
            <person name="Cheng J.-F."/>
            <person name="Bruce D."/>
            <person name="Goodwin L."/>
            <person name="Pitluck S."/>
            <person name="Chertkov O."/>
            <person name="Misra M."/>
            <person name="Detter J.C."/>
            <person name="Han C."/>
            <person name="Tapia R."/>
            <person name="Land M."/>
            <person name="Hauser L."/>
            <person name="Jeffries C."/>
            <person name="Kyrpides N."/>
            <person name="Ivanova N."/>
            <person name="Mikhailova N."/>
            <person name="Wang A."/>
            <person name="Mouttaki H."/>
            <person name="He Z."/>
            <person name="Zhou J."/>
            <person name="Hemme C.L."/>
            <person name="Woyke T."/>
        </authorList>
    </citation>
    <scope>NUCLEOTIDE SEQUENCE [LARGE SCALE GENOMIC DNA]</scope>
    <source>
        <strain evidence="4">DSM 18485 / JCM 12961 / CGMCC 1.5033 / YUAN-3</strain>
    </source>
</reference>
<feature type="compositionally biased region" description="Polar residues" evidence="1">
    <location>
        <begin position="54"/>
        <end position="63"/>
    </location>
</feature>
<evidence type="ECO:0000256" key="2">
    <source>
        <dbReference type="SAM" id="SignalP"/>
    </source>
</evidence>
<sequence length="93" mass="9523">MQKPMRRIPAVLFVCLLAAGLFTACAGENRRSGRSSSDAGAQQALSAASGRQQTVLSGQSSDLNGVEKTMSDLSGTLNGLDHVSSGDVSLPDA</sequence>
<feature type="chain" id="PRO_5030168372" evidence="2">
    <location>
        <begin position="27"/>
        <end position="93"/>
    </location>
</feature>
<keyword evidence="2" id="KW-0732">Signal</keyword>
<feature type="region of interest" description="Disordered" evidence="1">
    <location>
        <begin position="28"/>
        <end position="93"/>
    </location>
</feature>
<evidence type="ECO:0000256" key="1">
    <source>
        <dbReference type="SAM" id="MobiDB-lite"/>
    </source>
</evidence>
<evidence type="ECO:0000313" key="4">
    <source>
        <dbReference type="Proteomes" id="UP000001551"/>
    </source>
</evidence>
<keyword evidence="4" id="KW-1185">Reference proteome</keyword>
<dbReference type="PROSITE" id="PS51257">
    <property type="entry name" value="PROKAR_LIPOPROTEIN"/>
    <property type="match status" value="1"/>
</dbReference>
<name>E6U3X4_ETHHY</name>
<dbReference type="STRING" id="663278.Ethha_2137"/>
<dbReference type="EMBL" id="CP002400">
    <property type="protein sequence ID" value="ADU27654.1"/>
    <property type="molecule type" value="Genomic_DNA"/>
</dbReference>